<dbReference type="AlphaFoldDB" id="A0A9W8HLL4"/>
<accession>A0A9W8HLL4</accession>
<protein>
    <submittedName>
        <fullName evidence="2">Uncharacterized protein</fullName>
    </submittedName>
</protein>
<gene>
    <name evidence="2" type="ORF">GGI15_001795</name>
</gene>
<evidence type="ECO:0000313" key="3">
    <source>
        <dbReference type="Proteomes" id="UP001140172"/>
    </source>
</evidence>
<reference evidence="2" key="1">
    <citation type="submission" date="2022-07" db="EMBL/GenBank/DDBJ databases">
        <title>Phylogenomic reconstructions and comparative analyses of Kickxellomycotina fungi.</title>
        <authorList>
            <person name="Reynolds N.K."/>
            <person name="Stajich J.E."/>
            <person name="Barry K."/>
            <person name="Grigoriev I.V."/>
            <person name="Crous P."/>
            <person name="Smith M.E."/>
        </authorList>
    </citation>
    <scope>NUCLEOTIDE SEQUENCE</scope>
    <source>
        <strain evidence="2">BCRC 34489</strain>
    </source>
</reference>
<keyword evidence="3" id="KW-1185">Reference proteome</keyword>
<dbReference type="Proteomes" id="UP001140172">
    <property type="component" value="Unassembled WGS sequence"/>
</dbReference>
<dbReference type="EMBL" id="JANBUM010000079">
    <property type="protein sequence ID" value="KAJ2785816.1"/>
    <property type="molecule type" value="Genomic_DNA"/>
</dbReference>
<evidence type="ECO:0000256" key="1">
    <source>
        <dbReference type="SAM" id="MobiDB-lite"/>
    </source>
</evidence>
<feature type="compositionally biased region" description="Polar residues" evidence="1">
    <location>
        <begin position="86"/>
        <end position="97"/>
    </location>
</feature>
<feature type="region of interest" description="Disordered" evidence="1">
    <location>
        <begin position="1"/>
        <end position="53"/>
    </location>
</feature>
<name>A0A9W8HLL4_9FUNG</name>
<feature type="compositionally biased region" description="Low complexity" evidence="1">
    <location>
        <begin position="70"/>
        <end position="85"/>
    </location>
</feature>
<comment type="caution">
    <text evidence="2">The sequence shown here is derived from an EMBL/GenBank/DDBJ whole genome shotgun (WGS) entry which is preliminary data.</text>
</comment>
<evidence type="ECO:0000313" key="2">
    <source>
        <dbReference type="EMBL" id="KAJ2785816.1"/>
    </source>
</evidence>
<sequence length="197" mass="21294">MNETTENEKSPSSSPERESGDHTVTRRAGGRRNNNIFARNSKRQNDRYPYDAETAEALGQRTFNMRPFASPLASSSTIPLASSSTRPSASPWTGSPISFSTSLPTCSPPSSPKNPIDSPADGSQVSAPLQDEEAAEVLLSLANVVYDYQQHHQESTIDSPADDPQVSAPLRDEEAAEVLLSLAIFVYDSKLHRSGST</sequence>
<proteinExistence type="predicted"/>
<feature type="compositionally biased region" description="Low complexity" evidence="1">
    <location>
        <begin position="1"/>
        <end position="14"/>
    </location>
</feature>
<feature type="compositionally biased region" description="Basic and acidic residues" evidence="1">
    <location>
        <begin position="15"/>
        <end position="24"/>
    </location>
</feature>
<feature type="region of interest" description="Disordered" evidence="1">
    <location>
        <begin position="70"/>
        <end position="130"/>
    </location>
</feature>
<organism evidence="2 3">
    <name type="scientific">Coemansia interrupta</name>
    <dbReference type="NCBI Taxonomy" id="1126814"/>
    <lineage>
        <taxon>Eukaryota</taxon>
        <taxon>Fungi</taxon>
        <taxon>Fungi incertae sedis</taxon>
        <taxon>Zoopagomycota</taxon>
        <taxon>Kickxellomycotina</taxon>
        <taxon>Kickxellomycetes</taxon>
        <taxon>Kickxellales</taxon>
        <taxon>Kickxellaceae</taxon>
        <taxon>Coemansia</taxon>
    </lineage>
</organism>